<proteinExistence type="predicted"/>
<evidence type="ECO:0000313" key="2">
    <source>
        <dbReference type="Proteomes" id="UP000050761"/>
    </source>
</evidence>
<gene>
    <name evidence="1" type="ORF">HPBE_LOCUS20428</name>
</gene>
<dbReference type="EMBL" id="UZAH01032138">
    <property type="protein sequence ID" value="VDP19879.1"/>
    <property type="molecule type" value="Genomic_DNA"/>
</dbReference>
<evidence type="ECO:0000313" key="3">
    <source>
        <dbReference type="WBParaSite" id="HPBE_0002042901-mRNA-1"/>
    </source>
</evidence>
<dbReference type="Proteomes" id="UP000050761">
    <property type="component" value="Unassembled WGS sequence"/>
</dbReference>
<protein>
    <submittedName>
        <fullName evidence="3">Syntaxin-6_N domain-containing protein</fullName>
    </submittedName>
</protein>
<dbReference type="AlphaFoldDB" id="A0A183GDT2"/>
<dbReference type="WBParaSite" id="HPBE_0002042901-mRNA-1">
    <property type="protein sequence ID" value="HPBE_0002042901-mRNA-1"/>
    <property type="gene ID" value="HPBE_0002042901"/>
</dbReference>
<reference evidence="1 2" key="1">
    <citation type="submission" date="2018-11" db="EMBL/GenBank/DDBJ databases">
        <authorList>
            <consortium name="Pathogen Informatics"/>
        </authorList>
    </citation>
    <scope>NUCLEOTIDE SEQUENCE [LARGE SCALE GENOMIC DNA]</scope>
</reference>
<sequence length="76" mass="8985">MSVLTDTFGNRLVWENELHDTVKEALEFSERLSEIVSSFNQIDTLRTQVARAREEEESLSQYRVEKVSLPRRTLNW</sequence>
<evidence type="ECO:0000313" key="1">
    <source>
        <dbReference type="EMBL" id="VDP19879.1"/>
    </source>
</evidence>
<accession>A0A183GDT2</accession>
<organism evidence="2 3">
    <name type="scientific">Heligmosomoides polygyrus</name>
    <name type="common">Parasitic roundworm</name>
    <dbReference type="NCBI Taxonomy" id="6339"/>
    <lineage>
        <taxon>Eukaryota</taxon>
        <taxon>Metazoa</taxon>
        <taxon>Ecdysozoa</taxon>
        <taxon>Nematoda</taxon>
        <taxon>Chromadorea</taxon>
        <taxon>Rhabditida</taxon>
        <taxon>Rhabditina</taxon>
        <taxon>Rhabditomorpha</taxon>
        <taxon>Strongyloidea</taxon>
        <taxon>Heligmosomidae</taxon>
        <taxon>Heligmosomoides</taxon>
    </lineage>
</organism>
<accession>A0A3P8F700</accession>
<dbReference type="OrthoDB" id="5807896at2759"/>
<keyword evidence="2" id="KW-1185">Reference proteome</keyword>
<name>A0A183GDT2_HELPZ</name>
<reference evidence="3" key="2">
    <citation type="submission" date="2019-09" db="UniProtKB">
        <authorList>
            <consortium name="WormBaseParasite"/>
        </authorList>
    </citation>
    <scope>IDENTIFICATION</scope>
</reference>